<feature type="compositionally biased region" description="Basic and acidic residues" evidence="6">
    <location>
        <begin position="15"/>
        <end position="30"/>
    </location>
</feature>
<evidence type="ECO:0000256" key="4">
    <source>
        <dbReference type="ARBA" id="ARBA00022989"/>
    </source>
</evidence>
<dbReference type="STRING" id="1693.BMIN_0322"/>
<dbReference type="Pfam" id="PF09924">
    <property type="entry name" value="LPG_synthase_C"/>
    <property type="match status" value="1"/>
</dbReference>
<keyword evidence="4 7" id="KW-1133">Transmembrane helix</keyword>
<evidence type="ECO:0000256" key="7">
    <source>
        <dbReference type="SAM" id="Phobius"/>
    </source>
</evidence>
<evidence type="ECO:0000313" key="9">
    <source>
        <dbReference type="EMBL" id="KFI72427.1"/>
    </source>
</evidence>
<dbReference type="GO" id="GO:0005886">
    <property type="term" value="C:plasma membrane"/>
    <property type="evidence" value="ECO:0007669"/>
    <property type="project" value="UniProtKB-SubCell"/>
</dbReference>
<feature type="transmembrane region" description="Helical" evidence="7">
    <location>
        <begin position="50"/>
        <end position="68"/>
    </location>
</feature>
<dbReference type="InterPro" id="IPR051211">
    <property type="entry name" value="PG_lysyltransferase"/>
</dbReference>
<name>A0A087BN27_9BIFI</name>
<feature type="transmembrane region" description="Helical" evidence="7">
    <location>
        <begin position="400"/>
        <end position="420"/>
    </location>
</feature>
<dbReference type="RefSeq" id="WP_022860456.1">
    <property type="nucleotide sequence ID" value="NZ_JGZD01000009.1"/>
</dbReference>
<feature type="transmembrane region" description="Helical" evidence="7">
    <location>
        <begin position="276"/>
        <end position="294"/>
    </location>
</feature>
<keyword evidence="10" id="KW-1185">Reference proteome</keyword>
<feature type="region of interest" description="Disordered" evidence="6">
    <location>
        <begin position="1"/>
        <end position="30"/>
    </location>
</feature>
<dbReference type="GO" id="GO:0050071">
    <property type="term" value="F:phosphatidylglycerol lysyltransferase activity"/>
    <property type="evidence" value="ECO:0007669"/>
    <property type="project" value="UniProtKB-EC"/>
</dbReference>
<reference evidence="9 10" key="1">
    <citation type="submission" date="2014-03" db="EMBL/GenBank/DDBJ databases">
        <title>Genomics of Bifidobacteria.</title>
        <authorList>
            <person name="Ventura M."/>
            <person name="Milani C."/>
            <person name="Lugli G.A."/>
        </authorList>
    </citation>
    <scope>NUCLEOTIDE SEQUENCE [LARGE SCALE GENOMIC DNA]</scope>
    <source>
        <strain evidence="9 10">LMG 11592</strain>
    </source>
</reference>
<feature type="transmembrane region" description="Helical" evidence="7">
    <location>
        <begin position="475"/>
        <end position="498"/>
    </location>
</feature>
<keyword evidence="5 7" id="KW-0472">Membrane</keyword>
<feature type="transmembrane region" description="Helical" evidence="7">
    <location>
        <begin position="343"/>
        <end position="361"/>
    </location>
</feature>
<evidence type="ECO:0000256" key="1">
    <source>
        <dbReference type="ARBA" id="ARBA00004651"/>
    </source>
</evidence>
<feature type="domain" description="Phosphatidylglycerol lysyltransferase C-terminal" evidence="8">
    <location>
        <begin position="546"/>
        <end position="851"/>
    </location>
</feature>
<proteinExistence type="predicted"/>
<organism evidence="9 10">
    <name type="scientific">Bifidobacterium minimum</name>
    <dbReference type="NCBI Taxonomy" id="1693"/>
    <lineage>
        <taxon>Bacteria</taxon>
        <taxon>Bacillati</taxon>
        <taxon>Actinomycetota</taxon>
        <taxon>Actinomycetes</taxon>
        <taxon>Bifidobacteriales</taxon>
        <taxon>Bifidobacteriaceae</taxon>
        <taxon>Bifidobacterium</taxon>
    </lineage>
</organism>
<feature type="transmembrane region" description="Helical" evidence="7">
    <location>
        <begin position="510"/>
        <end position="527"/>
    </location>
</feature>
<keyword evidence="9" id="KW-0436">Ligase</keyword>
<dbReference type="Proteomes" id="UP000029014">
    <property type="component" value="Unassembled WGS sequence"/>
</dbReference>
<feature type="transmembrane region" description="Helical" evidence="7">
    <location>
        <begin position="156"/>
        <end position="177"/>
    </location>
</feature>
<dbReference type="AlphaFoldDB" id="A0A087BN27"/>
<dbReference type="InterPro" id="IPR024320">
    <property type="entry name" value="LPG_synthase_C"/>
</dbReference>
<evidence type="ECO:0000256" key="5">
    <source>
        <dbReference type="ARBA" id="ARBA00023136"/>
    </source>
</evidence>
<keyword evidence="9" id="KW-0012">Acyltransferase</keyword>
<dbReference type="EC" id="6.1.1.6" evidence="9"/>
<feature type="transmembrane region" description="Helical" evidence="7">
    <location>
        <begin position="441"/>
        <end position="463"/>
    </location>
</feature>
<evidence type="ECO:0000259" key="8">
    <source>
        <dbReference type="Pfam" id="PF09924"/>
    </source>
</evidence>
<protein>
    <submittedName>
        <fullName evidence="9">Lysylcardiolipin synthase</fullName>
        <ecNumber evidence="9">2.3.2.3</ecNumber>
        <ecNumber evidence="9">6.1.1.6</ecNumber>
    </submittedName>
</protein>
<keyword evidence="9" id="KW-0808">Transferase</keyword>
<gene>
    <name evidence="9" type="ORF">BMIN_0322</name>
</gene>
<feature type="transmembrane region" description="Helical" evidence="7">
    <location>
        <begin position="122"/>
        <end position="144"/>
    </location>
</feature>
<evidence type="ECO:0000256" key="2">
    <source>
        <dbReference type="ARBA" id="ARBA00022475"/>
    </source>
</evidence>
<evidence type="ECO:0000256" key="6">
    <source>
        <dbReference type="SAM" id="MobiDB-lite"/>
    </source>
</evidence>
<evidence type="ECO:0000256" key="3">
    <source>
        <dbReference type="ARBA" id="ARBA00022692"/>
    </source>
</evidence>
<accession>A0A087BN27</accession>
<dbReference type="PANTHER" id="PTHR34697:SF2">
    <property type="entry name" value="PHOSPHATIDYLGLYCEROL LYSYLTRANSFERASE"/>
    <property type="match status" value="1"/>
</dbReference>
<sequence length="891" mass="96163">MSGIHVDGTKASAPADRHPSRGERREPDGRVRGVRALGGDAIAWVRSHPVALVAATLVLVANIIRIGIRIVHHEHVWSQSIYGRLSLLFPHGWDTIGSLRHHPLIPSDKGDMTQLLHMASSIVLVRSLSALIIGVVALFVVLALAETRLGAARTIVVSLASTIIGIALGLGLSILVSDHVTFGNWMREMPVRFSPIILAAGPLMASAYRAPLLHRRRILTIGYTAIFSTLLFAGNPSDYCLLATAVIGQIWGIVSSRNLVPAISWSRGTDHEIRRLLSYLQLALALGPLVAMTSQSHAGALTRLGLLLSTDDGTSMLDQCLSSQTARSCATMIGLRHTATAGMWMRLLLPMAVMVVIAWGIHRGRRLAAVLGVIANSSLAFFAALYYLTPLGVDDHLPRSAGTIAMSLLTTVIPTLFIAVTTALSMRRFTIATNPGKARMGGAIVAVSVLAMCLAFSLYAMAFPSSFTPPASPGLILLAMAHLVLPLNLDGLFHSALLPTTPLASGVTQVVGLIPWAALLAVLLWLLNDVARADEDSRVLADALIMRGGNSMGFMTTWEGNRYWISPSGRSAIAYRVLHSIALTVTGPIGDLTEREDCVRGFMRFCSDHSWTPAFYAVHDDERAVMENEGCSAIRIGTEMVVIPADWQTRGKKWQDIRTAINKAGKTGITDMMTTFDAAPDSIRHQIIDISEQWAEMKSLPEMHFTLGGVDELMDPRVMLLVAVDAEGTVQGVTSWLPTYRDGNVVGWTLDFMRHRPDSPNGIMEFLIARMAERLRDQGEADPANAVGFMSLSTAPLAGLNPGDGSGSHNADIITHALTMVSDMLEPAYGFKSLYAFKHKFHPLADPVYVCMPDNAKMPALALAVTEAYVPSMDASQIIHVARTLVKPSTA</sequence>
<comment type="subcellular location">
    <subcellularLocation>
        <location evidence="1">Cell membrane</location>
        <topology evidence="1">Multi-pass membrane protein</topology>
    </subcellularLocation>
</comment>
<dbReference type="EC" id="2.3.2.3" evidence="9"/>
<dbReference type="EMBL" id="JGZD01000009">
    <property type="protein sequence ID" value="KFI72427.1"/>
    <property type="molecule type" value="Genomic_DNA"/>
</dbReference>
<comment type="caution">
    <text evidence="9">The sequence shown here is derived from an EMBL/GenBank/DDBJ whole genome shotgun (WGS) entry which is preliminary data.</text>
</comment>
<dbReference type="GO" id="GO:0004824">
    <property type="term" value="F:lysine-tRNA ligase activity"/>
    <property type="evidence" value="ECO:0007669"/>
    <property type="project" value="UniProtKB-EC"/>
</dbReference>
<dbReference type="eggNOG" id="COG2898">
    <property type="taxonomic scope" value="Bacteria"/>
</dbReference>
<feature type="transmembrane region" description="Helical" evidence="7">
    <location>
        <begin position="189"/>
        <end position="206"/>
    </location>
</feature>
<evidence type="ECO:0000313" key="10">
    <source>
        <dbReference type="Proteomes" id="UP000029014"/>
    </source>
</evidence>
<dbReference type="PANTHER" id="PTHR34697">
    <property type="entry name" value="PHOSPHATIDYLGLYCEROL LYSYLTRANSFERASE"/>
    <property type="match status" value="1"/>
</dbReference>
<feature type="transmembrane region" description="Helical" evidence="7">
    <location>
        <begin position="368"/>
        <end position="388"/>
    </location>
</feature>
<keyword evidence="3 7" id="KW-0812">Transmembrane</keyword>
<dbReference type="GO" id="GO:0055091">
    <property type="term" value="P:phospholipid homeostasis"/>
    <property type="evidence" value="ECO:0007669"/>
    <property type="project" value="TreeGrafter"/>
</dbReference>
<keyword evidence="2" id="KW-1003">Cell membrane</keyword>
<dbReference type="PRINTS" id="PR00173">
    <property type="entry name" value="EDTRNSPORT"/>
</dbReference>